<organism evidence="4 5">
    <name type="scientific">Lactuca saligna</name>
    <name type="common">Willowleaf lettuce</name>
    <dbReference type="NCBI Taxonomy" id="75948"/>
    <lineage>
        <taxon>Eukaryota</taxon>
        <taxon>Viridiplantae</taxon>
        <taxon>Streptophyta</taxon>
        <taxon>Embryophyta</taxon>
        <taxon>Tracheophyta</taxon>
        <taxon>Spermatophyta</taxon>
        <taxon>Magnoliopsida</taxon>
        <taxon>eudicotyledons</taxon>
        <taxon>Gunneridae</taxon>
        <taxon>Pentapetalae</taxon>
        <taxon>asterids</taxon>
        <taxon>campanulids</taxon>
        <taxon>Asterales</taxon>
        <taxon>Asteraceae</taxon>
        <taxon>Cichorioideae</taxon>
        <taxon>Cichorieae</taxon>
        <taxon>Lactucinae</taxon>
        <taxon>Lactuca</taxon>
    </lineage>
</organism>
<evidence type="ECO:0000313" key="5">
    <source>
        <dbReference type="Proteomes" id="UP001177003"/>
    </source>
</evidence>
<dbReference type="PANTHER" id="PTHR48049:SF138">
    <property type="entry name" value="UDP-GLYCOSYLTRANSFERASE 91C1"/>
    <property type="match status" value="1"/>
</dbReference>
<dbReference type="FunFam" id="3.40.50.2000:FF:000088">
    <property type="entry name" value="Glycosyltransferase"/>
    <property type="match status" value="1"/>
</dbReference>
<dbReference type="GO" id="GO:0035251">
    <property type="term" value="F:UDP-glucosyltransferase activity"/>
    <property type="evidence" value="ECO:0007669"/>
    <property type="project" value="InterPro"/>
</dbReference>
<dbReference type="Pfam" id="PF00201">
    <property type="entry name" value="UDPGT"/>
    <property type="match status" value="1"/>
</dbReference>
<keyword evidence="5" id="KW-1185">Reference proteome</keyword>
<dbReference type="InterPro" id="IPR002213">
    <property type="entry name" value="UDP_glucos_trans"/>
</dbReference>
<name>A0AA36EMV2_LACSI</name>
<accession>A0AA36EMV2</accession>
<dbReference type="Gene3D" id="3.40.50.2000">
    <property type="entry name" value="Glycogen Phosphorylase B"/>
    <property type="match status" value="2"/>
</dbReference>
<dbReference type="InterPro" id="IPR050481">
    <property type="entry name" value="UDP-glycosyltransf_plant"/>
</dbReference>
<keyword evidence="2" id="KW-0328">Glycosyltransferase</keyword>
<evidence type="ECO:0000256" key="2">
    <source>
        <dbReference type="ARBA" id="ARBA00022676"/>
    </source>
</evidence>
<proteinExistence type="inferred from homology"/>
<evidence type="ECO:0000256" key="3">
    <source>
        <dbReference type="ARBA" id="ARBA00022679"/>
    </source>
</evidence>
<comment type="similarity">
    <text evidence="1">Belongs to the UDP-glycosyltransferase family.</text>
</comment>
<evidence type="ECO:0000313" key="4">
    <source>
        <dbReference type="EMBL" id="CAI9303146.1"/>
    </source>
</evidence>
<dbReference type="Proteomes" id="UP001177003">
    <property type="component" value="Chromosome 9"/>
</dbReference>
<gene>
    <name evidence="4" type="ORF">LSALG_LOCUS41601</name>
</gene>
<dbReference type="EMBL" id="OX465085">
    <property type="protein sequence ID" value="CAI9303146.1"/>
    <property type="molecule type" value="Genomic_DNA"/>
</dbReference>
<sequence>MENLQNTPKTLRIVMFPWLAMGHLIPFFHLSKVLAQKGHKISYISTPRNLSRIPKIPPKLTHNIKLVSLPFPNVESLPEHAESSMDIPHQKAQFLKIAFDLLESPLVTFLESTTPKPDWIIFDYASHWLPSVASKLGVSTGYFSLFTAATQAFLGPPSQLSNDKVKPRSTVEDFCRVPEWVPPDSNIVYRPHEIMKYSEGAVGNESGVSDTVRFLSSIDGCDLVLFRTSVEFEPQWFQVVCELYQKPVIPVGVLPPSLENHEFDDDYGNCDVEIGELTRWLDEQQANSVVFVALGSEAVLNDAELTELALGLERSGLPFFWVIRKSVSDSIQTLPDGFLSRVKGRGIVYAGWVPQVRILSHFAIGGFLTHCGWNSVIEGLTFGRVLICFPVMNDQGLNSRLLSGKKLGVEIPRIEIDGSFTSEAVAESIIVAMVSEEGEVLRANARDIKRVFGDKTKNDRYIDACIHHLVEMRKP</sequence>
<reference evidence="4" key="1">
    <citation type="submission" date="2023-04" db="EMBL/GenBank/DDBJ databases">
        <authorList>
            <person name="Vijverberg K."/>
            <person name="Xiong W."/>
            <person name="Schranz E."/>
        </authorList>
    </citation>
    <scope>NUCLEOTIDE SEQUENCE</scope>
</reference>
<dbReference type="FunFam" id="3.40.50.2000:FF:000037">
    <property type="entry name" value="Glycosyltransferase"/>
    <property type="match status" value="1"/>
</dbReference>
<dbReference type="PANTHER" id="PTHR48049">
    <property type="entry name" value="GLYCOSYLTRANSFERASE"/>
    <property type="match status" value="1"/>
</dbReference>
<protein>
    <recommendedName>
        <fullName evidence="6">Glycosyltransferase</fullName>
    </recommendedName>
</protein>
<evidence type="ECO:0000256" key="1">
    <source>
        <dbReference type="ARBA" id="ARBA00009995"/>
    </source>
</evidence>
<evidence type="ECO:0008006" key="6">
    <source>
        <dbReference type="Google" id="ProtNLM"/>
    </source>
</evidence>
<keyword evidence="3" id="KW-0808">Transferase</keyword>
<dbReference type="AlphaFoldDB" id="A0AA36EMV2"/>
<dbReference type="SUPFAM" id="SSF53756">
    <property type="entry name" value="UDP-Glycosyltransferase/glycogen phosphorylase"/>
    <property type="match status" value="1"/>
</dbReference>
<dbReference type="CDD" id="cd03784">
    <property type="entry name" value="GT1_Gtf-like"/>
    <property type="match status" value="1"/>
</dbReference>